<reference evidence="3 4" key="1">
    <citation type="submission" date="2019-02" db="EMBL/GenBank/DDBJ databases">
        <title>Genome sequencing of the rare red list fungi Bondarzewia mesenterica.</title>
        <authorList>
            <person name="Buettner E."/>
            <person name="Kellner H."/>
        </authorList>
    </citation>
    <scope>NUCLEOTIDE SEQUENCE [LARGE SCALE GENOMIC DNA]</scope>
    <source>
        <strain evidence="3 4">DSM 108281</strain>
    </source>
</reference>
<dbReference type="PANTHER" id="PTHR35596:SF1">
    <property type="entry name" value="MICROBIAL-TYPE PARG CATALYTIC DOMAIN-CONTAINING PROTEIN"/>
    <property type="match status" value="1"/>
</dbReference>
<gene>
    <name evidence="3" type="ORF">EW146_g6968</name>
</gene>
<feature type="domain" description="Microbial-type PARG catalytic" evidence="2">
    <location>
        <begin position="109"/>
        <end position="261"/>
    </location>
</feature>
<accession>A0A4S4LST2</accession>
<protein>
    <recommendedName>
        <fullName evidence="2">Microbial-type PARG catalytic domain-containing protein</fullName>
    </recommendedName>
</protein>
<evidence type="ECO:0000259" key="2">
    <source>
        <dbReference type="Pfam" id="PF10021"/>
    </source>
</evidence>
<evidence type="ECO:0000256" key="1">
    <source>
        <dbReference type="SAM" id="MobiDB-lite"/>
    </source>
</evidence>
<dbReference type="Proteomes" id="UP000310158">
    <property type="component" value="Unassembled WGS sequence"/>
</dbReference>
<dbReference type="PANTHER" id="PTHR35596">
    <property type="entry name" value="DUF2263 DOMAIN-CONTAINING PROTEIN"/>
    <property type="match status" value="1"/>
</dbReference>
<dbReference type="OrthoDB" id="9985428at2759"/>
<keyword evidence="4" id="KW-1185">Reference proteome</keyword>
<name>A0A4S4LST2_9AGAM</name>
<dbReference type="EMBL" id="SGPL01000375">
    <property type="protein sequence ID" value="THH13230.1"/>
    <property type="molecule type" value="Genomic_DNA"/>
</dbReference>
<feature type="compositionally biased region" description="Basic residues" evidence="1">
    <location>
        <begin position="8"/>
        <end position="21"/>
    </location>
</feature>
<dbReference type="Pfam" id="PF10021">
    <property type="entry name" value="PARG_cat_microb"/>
    <property type="match status" value="1"/>
</dbReference>
<dbReference type="AlphaFoldDB" id="A0A4S4LST2"/>
<dbReference type="InterPro" id="IPR043472">
    <property type="entry name" value="Macro_dom-like"/>
</dbReference>
<proteinExistence type="predicted"/>
<organism evidence="3 4">
    <name type="scientific">Bondarzewia mesenterica</name>
    <dbReference type="NCBI Taxonomy" id="1095465"/>
    <lineage>
        <taxon>Eukaryota</taxon>
        <taxon>Fungi</taxon>
        <taxon>Dikarya</taxon>
        <taxon>Basidiomycota</taxon>
        <taxon>Agaricomycotina</taxon>
        <taxon>Agaricomycetes</taxon>
        <taxon>Russulales</taxon>
        <taxon>Bondarzewiaceae</taxon>
        <taxon>Bondarzewia</taxon>
    </lineage>
</organism>
<dbReference type="InterPro" id="IPR019261">
    <property type="entry name" value="PARG_cat_microbial"/>
</dbReference>
<dbReference type="Gene3D" id="3.40.220.10">
    <property type="entry name" value="Leucine Aminopeptidase, subunit E, domain 1"/>
    <property type="match status" value="1"/>
</dbReference>
<evidence type="ECO:0000313" key="3">
    <source>
        <dbReference type="EMBL" id="THH13230.1"/>
    </source>
</evidence>
<comment type="caution">
    <text evidence="3">The sequence shown here is derived from an EMBL/GenBank/DDBJ whole genome shotgun (WGS) entry which is preliminary data.</text>
</comment>
<feature type="region of interest" description="Disordered" evidence="1">
    <location>
        <begin position="1"/>
        <end position="40"/>
    </location>
</feature>
<sequence>MVTSASKRNSRTRTSARRSKPSSKPSLNKSPSRKSLDPKHKKELIRFAAGRVKHKQWALIARQTVAIALGDGKYVENLRCRVPAFFTSPVADTPETSQLQPGMSTWHVVHDISRQVRLSNEGTVSYSHTSDLLCHWAAKPATSSSMPFTKTAVIFSKRSPLALARRLYLESAPSQKLSPHPLHNSTVGVLSSASPRRAGGAFLNGSSEPDALLARSTSLVASLGTPQARSFYTELQKYTKKHGAGFYPHCMVYSPGVVGFRRDDEDRYDVRDDDFDPELDAIPADPTTAELENPPAVNSQNRRAMGEYVAPYLMNIISVAAVNASSVHSAPSPSPPPSTELDSYSLTGPENVEAAIRRTMKERVGRALRLFELHGNRTLVVGAFGCNQGLAVETIARIYAELLFCSDGNEGDGRFRGVFDKVVFSLSSKLRTPFQEAFEMRIYEDELTSAMDDVGL</sequence>
<evidence type="ECO:0000313" key="4">
    <source>
        <dbReference type="Proteomes" id="UP000310158"/>
    </source>
</evidence>
<feature type="region of interest" description="Disordered" evidence="1">
    <location>
        <begin position="268"/>
        <end position="295"/>
    </location>
</feature>
<feature type="region of interest" description="Disordered" evidence="1">
    <location>
        <begin position="326"/>
        <end position="345"/>
    </location>
</feature>